<evidence type="ECO:0000256" key="5">
    <source>
        <dbReference type="ARBA" id="ARBA00022801"/>
    </source>
</evidence>
<keyword evidence="5" id="KW-0378">Hydrolase</keyword>
<evidence type="ECO:0000256" key="3">
    <source>
        <dbReference type="ARBA" id="ARBA00022722"/>
    </source>
</evidence>
<keyword evidence="10" id="KW-1185">Reference proteome</keyword>
<gene>
    <name evidence="9" type="ORF">dnm_081900</name>
</gene>
<name>A0A975GSJ2_9BACT</name>
<dbReference type="InterPro" id="IPR050556">
    <property type="entry name" value="Type_II_TA_system_RNase"/>
</dbReference>
<dbReference type="GO" id="GO:0004518">
    <property type="term" value="F:nuclease activity"/>
    <property type="evidence" value="ECO:0007669"/>
    <property type="project" value="UniProtKB-KW"/>
</dbReference>
<dbReference type="InterPro" id="IPR029060">
    <property type="entry name" value="PIN-like_dom_sf"/>
</dbReference>
<keyword evidence="4" id="KW-0479">Metal-binding</keyword>
<feature type="domain" description="PIN" evidence="8">
    <location>
        <begin position="4"/>
        <end position="117"/>
    </location>
</feature>
<evidence type="ECO:0000256" key="4">
    <source>
        <dbReference type="ARBA" id="ARBA00022723"/>
    </source>
</evidence>
<dbReference type="KEGG" id="dmm:dnm_081900"/>
<dbReference type="Pfam" id="PF01850">
    <property type="entry name" value="PIN"/>
    <property type="match status" value="1"/>
</dbReference>
<keyword evidence="3" id="KW-0540">Nuclease</keyword>
<keyword evidence="2" id="KW-1277">Toxin-antitoxin system</keyword>
<dbReference type="PANTHER" id="PTHR33653">
    <property type="entry name" value="RIBONUCLEASE VAPC2"/>
    <property type="match status" value="1"/>
</dbReference>
<organism evidence="9 10">
    <name type="scientific">Desulfonema magnum</name>
    <dbReference type="NCBI Taxonomy" id="45655"/>
    <lineage>
        <taxon>Bacteria</taxon>
        <taxon>Pseudomonadati</taxon>
        <taxon>Thermodesulfobacteriota</taxon>
        <taxon>Desulfobacteria</taxon>
        <taxon>Desulfobacterales</taxon>
        <taxon>Desulfococcaceae</taxon>
        <taxon>Desulfonema</taxon>
    </lineage>
</organism>
<dbReference type="Proteomes" id="UP000663722">
    <property type="component" value="Chromosome"/>
</dbReference>
<evidence type="ECO:0000256" key="2">
    <source>
        <dbReference type="ARBA" id="ARBA00022649"/>
    </source>
</evidence>
<dbReference type="SUPFAM" id="SSF88723">
    <property type="entry name" value="PIN domain-like"/>
    <property type="match status" value="1"/>
</dbReference>
<protein>
    <submittedName>
        <fullName evidence="9">PIN domain-containing protein</fullName>
    </submittedName>
</protein>
<dbReference type="Gene3D" id="3.40.50.1010">
    <property type="entry name" value="5'-nuclease"/>
    <property type="match status" value="1"/>
</dbReference>
<dbReference type="AlphaFoldDB" id="A0A975GSJ2"/>
<keyword evidence="6" id="KW-0460">Magnesium</keyword>
<evidence type="ECO:0000313" key="10">
    <source>
        <dbReference type="Proteomes" id="UP000663722"/>
    </source>
</evidence>
<comment type="cofactor">
    <cofactor evidence="1">
        <name>Mg(2+)</name>
        <dbReference type="ChEBI" id="CHEBI:18420"/>
    </cofactor>
</comment>
<evidence type="ECO:0000313" key="9">
    <source>
        <dbReference type="EMBL" id="QTA92115.1"/>
    </source>
</evidence>
<evidence type="ECO:0000256" key="7">
    <source>
        <dbReference type="ARBA" id="ARBA00038093"/>
    </source>
</evidence>
<dbReference type="PANTHER" id="PTHR33653:SF1">
    <property type="entry name" value="RIBONUCLEASE VAPC2"/>
    <property type="match status" value="1"/>
</dbReference>
<dbReference type="InterPro" id="IPR002716">
    <property type="entry name" value="PIN_dom"/>
</dbReference>
<accession>A0A975GSJ2</accession>
<dbReference type="RefSeq" id="WP_207679618.1">
    <property type="nucleotide sequence ID" value="NZ_CP061800.1"/>
</dbReference>
<sequence>MTYLWDTDTCVYFLNGNEKVTRKARDTSADNICTTMITIAELKFGAFNSSKVSSNLRRIEELQSCLTVLDEMNDEITTIFGKNKAMLKKQGITIGDFDLLIASFAIYNNLIVVTNNTSHFGCIRNVRTENWVR</sequence>
<dbReference type="GO" id="GO:0046872">
    <property type="term" value="F:metal ion binding"/>
    <property type="evidence" value="ECO:0007669"/>
    <property type="project" value="UniProtKB-KW"/>
</dbReference>
<comment type="similarity">
    <text evidence="7">Belongs to the PINc/VapC protein family.</text>
</comment>
<evidence type="ECO:0000256" key="6">
    <source>
        <dbReference type="ARBA" id="ARBA00022842"/>
    </source>
</evidence>
<evidence type="ECO:0000256" key="1">
    <source>
        <dbReference type="ARBA" id="ARBA00001946"/>
    </source>
</evidence>
<reference evidence="9" key="1">
    <citation type="journal article" date="2021" name="Microb. Physiol.">
        <title>Proteogenomic Insights into the Physiology of Marine, Sulfate-Reducing, Filamentous Desulfonema limicola and Desulfonema magnum.</title>
        <authorList>
            <person name="Schnaars V."/>
            <person name="Wohlbrand L."/>
            <person name="Scheve S."/>
            <person name="Hinrichs C."/>
            <person name="Reinhardt R."/>
            <person name="Rabus R."/>
        </authorList>
    </citation>
    <scope>NUCLEOTIDE SEQUENCE</scope>
    <source>
        <strain evidence="9">4be13</strain>
    </source>
</reference>
<proteinExistence type="inferred from homology"/>
<dbReference type="GO" id="GO:0016787">
    <property type="term" value="F:hydrolase activity"/>
    <property type="evidence" value="ECO:0007669"/>
    <property type="project" value="UniProtKB-KW"/>
</dbReference>
<evidence type="ECO:0000259" key="8">
    <source>
        <dbReference type="Pfam" id="PF01850"/>
    </source>
</evidence>
<dbReference type="EMBL" id="CP061800">
    <property type="protein sequence ID" value="QTA92115.1"/>
    <property type="molecule type" value="Genomic_DNA"/>
</dbReference>